<dbReference type="RefSeq" id="WP_267774769.1">
    <property type="nucleotide sequence ID" value="NZ_JAPNKE010000002.1"/>
</dbReference>
<dbReference type="SUPFAM" id="SSF69318">
    <property type="entry name" value="Integrin alpha N-terminal domain"/>
    <property type="match status" value="1"/>
</dbReference>
<keyword evidence="1" id="KW-0732">Signal</keyword>
<evidence type="ECO:0000313" key="3">
    <source>
        <dbReference type="EMBL" id="MCY1011492.1"/>
    </source>
</evidence>
<reference evidence="3" key="1">
    <citation type="submission" date="2022-11" db="EMBL/GenBank/DDBJ databases">
        <title>Minimal conservation of predation-associated metabolite biosynthetic gene clusters underscores biosynthetic potential of Myxococcota including descriptions for ten novel species: Archangium lansinium sp. nov., Myxococcus landrumus sp. nov., Nannocystis bai.</title>
        <authorList>
            <person name="Ahearne A."/>
            <person name="Stevens C."/>
            <person name="Phillips K."/>
        </authorList>
    </citation>
    <scope>NUCLEOTIDE SEQUENCE</scope>
    <source>
        <strain evidence="3">Na p29</strain>
    </source>
</reference>
<evidence type="ECO:0000313" key="4">
    <source>
        <dbReference type="Proteomes" id="UP001150924"/>
    </source>
</evidence>
<accession>A0A9X3EWA1</accession>
<dbReference type="PANTHER" id="PTHR46580:SF2">
    <property type="entry name" value="MAM DOMAIN-CONTAINING PROTEIN"/>
    <property type="match status" value="1"/>
</dbReference>
<feature type="compositionally biased region" description="Low complexity" evidence="2">
    <location>
        <begin position="199"/>
        <end position="214"/>
    </location>
</feature>
<comment type="caution">
    <text evidence="3">The sequence shown here is derived from an EMBL/GenBank/DDBJ whole genome shotgun (WGS) entry which is preliminary data.</text>
</comment>
<evidence type="ECO:0000256" key="1">
    <source>
        <dbReference type="ARBA" id="ARBA00022729"/>
    </source>
</evidence>
<dbReference type="EMBL" id="JAPNKE010000002">
    <property type="protein sequence ID" value="MCY1011492.1"/>
    <property type="molecule type" value="Genomic_DNA"/>
</dbReference>
<dbReference type="AlphaFoldDB" id="A0A9X3EWA1"/>
<dbReference type="Pfam" id="PF13517">
    <property type="entry name" value="FG-GAP_3"/>
    <property type="match status" value="1"/>
</dbReference>
<dbReference type="Gene3D" id="2.130.10.130">
    <property type="entry name" value="Integrin alpha, N-terminal"/>
    <property type="match status" value="1"/>
</dbReference>
<dbReference type="InterPro" id="IPR013517">
    <property type="entry name" value="FG-GAP"/>
</dbReference>
<keyword evidence="4" id="KW-1185">Reference proteome</keyword>
<sequence length="225" mass="23967">MLSRAGGSPALVVANASSNDLSLMRRDGDRWREVQRVSTAPAPFALAIGDVDADGNPDVIAIHRDLPAASLHLGAADGTLGPARTLALDEPALTLAAGDLDGDGAVELAFGSGSETRDGNLRVLRTDREGHVHDVWRALVGRRPSAVAIGDIRSDPGSELAVFHYRSWAQTITSLGRRRREEMYRDGICCKTSRTTGERSPTSSATAASRRSASLWENGRRTRAG</sequence>
<dbReference type="InterPro" id="IPR028994">
    <property type="entry name" value="Integrin_alpha_N"/>
</dbReference>
<dbReference type="Proteomes" id="UP001150924">
    <property type="component" value="Unassembled WGS sequence"/>
</dbReference>
<gene>
    <name evidence="3" type="ORF">OV079_39215</name>
</gene>
<dbReference type="PANTHER" id="PTHR46580">
    <property type="entry name" value="SENSOR KINASE-RELATED"/>
    <property type="match status" value="1"/>
</dbReference>
<protein>
    <submittedName>
        <fullName evidence="3">VCBS repeat-containing protein</fullName>
    </submittedName>
</protein>
<name>A0A9X3EWA1_9BACT</name>
<proteinExistence type="predicted"/>
<feature type="region of interest" description="Disordered" evidence="2">
    <location>
        <begin position="192"/>
        <end position="225"/>
    </location>
</feature>
<evidence type="ECO:0000256" key="2">
    <source>
        <dbReference type="SAM" id="MobiDB-lite"/>
    </source>
</evidence>
<organism evidence="3 4">
    <name type="scientific">Nannocystis pusilla</name>
    <dbReference type="NCBI Taxonomy" id="889268"/>
    <lineage>
        <taxon>Bacteria</taxon>
        <taxon>Pseudomonadati</taxon>
        <taxon>Myxococcota</taxon>
        <taxon>Polyangia</taxon>
        <taxon>Nannocystales</taxon>
        <taxon>Nannocystaceae</taxon>
        <taxon>Nannocystis</taxon>
    </lineage>
</organism>